<feature type="compositionally biased region" description="Polar residues" evidence="1">
    <location>
        <begin position="50"/>
        <end position="59"/>
    </location>
</feature>
<dbReference type="GO" id="GO:0016853">
    <property type="term" value="F:isomerase activity"/>
    <property type="evidence" value="ECO:0007669"/>
    <property type="project" value="UniProtKB-KW"/>
</dbReference>
<feature type="compositionally biased region" description="Basic and acidic residues" evidence="1">
    <location>
        <begin position="37"/>
        <end position="49"/>
    </location>
</feature>
<organism evidence="3 4">
    <name type="scientific">Halorubrum alkaliphilum</name>
    <dbReference type="NCBI Taxonomy" id="261290"/>
    <lineage>
        <taxon>Archaea</taxon>
        <taxon>Methanobacteriati</taxon>
        <taxon>Methanobacteriota</taxon>
        <taxon>Stenosarchaea group</taxon>
        <taxon>Halobacteria</taxon>
        <taxon>Halobacteriales</taxon>
        <taxon>Haloferacaceae</taxon>
        <taxon>Halorubrum</taxon>
    </lineage>
</organism>
<dbReference type="InterPro" id="IPR013740">
    <property type="entry name" value="Redoxin"/>
</dbReference>
<dbReference type="InterPro" id="IPR036249">
    <property type="entry name" value="Thioredoxin-like_sf"/>
</dbReference>
<dbReference type="Proteomes" id="UP000823588">
    <property type="component" value="Unassembled WGS sequence"/>
</dbReference>
<name>A0A8T4GE25_9EURY</name>
<keyword evidence="4" id="KW-1185">Reference proteome</keyword>
<feature type="region of interest" description="Disordered" evidence="1">
    <location>
        <begin position="27"/>
        <end position="76"/>
    </location>
</feature>
<evidence type="ECO:0000313" key="3">
    <source>
        <dbReference type="EMBL" id="MBP1922383.1"/>
    </source>
</evidence>
<reference evidence="3" key="1">
    <citation type="submission" date="2021-03" db="EMBL/GenBank/DDBJ databases">
        <title>Genomic Encyclopedia of Type Strains, Phase IV (KMG-IV): sequencing the most valuable type-strain genomes for metagenomic binning, comparative biology and taxonomic classification.</title>
        <authorList>
            <person name="Goeker M."/>
        </authorList>
    </citation>
    <scope>NUCLEOTIDE SEQUENCE</scope>
    <source>
        <strain evidence="3">DSM 23564</strain>
    </source>
</reference>
<dbReference type="EMBL" id="JAGGKQ010000007">
    <property type="protein sequence ID" value="MBP1922383.1"/>
    <property type="molecule type" value="Genomic_DNA"/>
</dbReference>
<dbReference type="GO" id="GO:0016491">
    <property type="term" value="F:oxidoreductase activity"/>
    <property type="evidence" value="ECO:0007669"/>
    <property type="project" value="InterPro"/>
</dbReference>
<keyword evidence="3" id="KW-0413">Isomerase</keyword>
<dbReference type="AlphaFoldDB" id="A0A8T4GE25"/>
<accession>A0A8T4GE25</accession>
<feature type="domain" description="Thioredoxin" evidence="2">
    <location>
        <begin position="53"/>
        <end position="190"/>
    </location>
</feature>
<dbReference type="OrthoDB" id="115386at2157"/>
<sequence>MRRRDLLAGLAGAGVIAGGVAVGCPHAVGSSSNGSVEDERAGDERDGTNDRTTVPTTRIETFDAPGSEAGHEEVPKRGSPTVLEFFATTCEVCAGYMETLRAVESDVDATFVSITVEVVDVTVERETVVDWWREHDGTWTVGVDDDLILSTALDAASVPFTAVLDGSNAVVYAGVGAVAEHDLRDAIDRA</sequence>
<proteinExistence type="predicted"/>
<dbReference type="InterPro" id="IPR013766">
    <property type="entry name" value="Thioredoxin_domain"/>
</dbReference>
<dbReference type="SUPFAM" id="SSF52833">
    <property type="entry name" value="Thioredoxin-like"/>
    <property type="match status" value="1"/>
</dbReference>
<gene>
    <name evidence="3" type="ORF">J2751_001391</name>
</gene>
<dbReference type="Gene3D" id="3.40.30.10">
    <property type="entry name" value="Glutaredoxin"/>
    <property type="match status" value="1"/>
</dbReference>
<evidence type="ECO:0000256" key="1">
    <source>
        <dbReference type="SAM" id="MobiDB-lite"/>
    </source>
</evidence>
<dbReference type="PROSITE" id="PS51352">
    <property type="entry name" value="THIOREDOXIN_2"/>
    <property type="match status" value="1"/>
</dbReference>
<dbReference type="PROSITE" id="PS51257">
    <property type="entry name" value="PROKAR_LIPOPROTEIN"/>
    <property type="match status" value="1"/>
</dbReference>
<dbReference type="Pfam" id="PF08534">
    <property type="entry name" value="Redoxin"/>
    <property type="match status" value="1"/>
</dbReference>
<comment type="caution">
    <text evidence="3">The sequence shown here is derived from an EMBL/GenBank/DDBJ whole genome shotgun (WGS) entry which is preliminary data.</text>
</comment>
<dbReference type="RefSeq" id="WP_209484456.1">
    <property type="nucleotide sequence ID" value="NZ_JAGGKQ010000007.1"/>
</dbReference>
<evidence type="ECO:0000313" key="4">
    <source>
        <dbReference type="Proteomes" id="UP000823588"/>
    </source>
</evidence>
<protein>
    <submittedName>
        <fullName evidence="3">Thiol-disulfide isomerase/thioredoxin</fullName>
    </submittedName>
</protein>
<evidence type="ECO:0000259" key="2">
    <source>
        <dbReference type="PROSITE" id="PS51352"/>
    </source>
</evidence>